<gene>
    <name evidence="9" type="ORF">LVIROSA_LOCUS22057</name>
</gene>
<dbReference type="Gene3D" id="1.25.10.10">
    <property type="entry name" value="Leucine-rich Repeat Variant"/>
    <property type="match status" value="2"/>
</dbReference>
<accession>A0AAU9NB11</accession>
<sequence length="1245" mass="138899">MWSHDRRHLPFLSDSILTRFPGLMLLLLLFVFLSSAKTEPSFSPLLGKLQNPSALLIPSYGFWLESNLHSFVAVELLPFDPIIIAIEMNGGYVNGELGQLRATMQTIEIACSSIQINVNPTAAEATILSLCQSARPYQACQFIIENSQMANARFQAATAIRDAAIREWSFLSSEEKKSLISFCLSYVMKHASSPEGYVLTKISSVAAQLMKRGWLELTAAEKDGFFSEINMAIAGNHGLEVQLIGLNFLESLVSEFSPSTSTAMSLPREFHEQCRKSLEHDYLKNFYCWALGAAQSVTTEITNSDASVSEARVCTTALRFMLQVLNWDFSSSGRVAKNSIDVYSFVAKEDSNSTYTLVQPGISWRDILVTSGHTGWLLGLYSVLREKFSSKAYWIDCPLAVSARKLIVQLSSLTGTVFPSDAGVTQGKHLLQLVSGIIPWIHPSDIIAKAIECGRSESELLDGCRGLLSVAAVTNPVSFDNLLKQIRPFGTLSLLSGLMCEVVKDLMTKDLEDEPWSWVARDILLDTWTTLLTDTNNSGVKSLLPPEGINAAANLFALIVESELKAASASEEKEDYFQPSVAAMDERLSSYALIARAAVDVTIPFLTQLFSERFARLHQGNGINDPTTTMEELYSLLLITGHVLADEGEGETPLIPMAIETRFPEYVETDKHPVVVLSWSIIKFAEQSLDPNIRAAFFSPRLMEAIIWFLSRWSSTYLMTSGEMQSYRNSIDEVTLLLMQRSREALLSFSAEHTQGKALLNIIVRISLTTLISYPGETDLQALTCNQLLGGLVRRKNICAHLVTLEAWRDLAHCFANDRVIFSLNATHQRSLAQTLVLSASGIKNSVEANQYIRDLTNHMTAYLSDISGKKDIKTISQQPDVILAVTCLLERLRGASSASEPRTQKALYEMGFSVMQSILKFIEVYKDESAVVYLLLKLVVDWVEGQIIYLEPHETAVVIDFCMHLLQLYSSHNIGKISVSVSSSLLNEANAEKYRDLRALLQLLQKLCTKDMVDFSYAANEDQQTSISQVIYVGVHIVSPLITTELLKYPKLCYDHFALLSHMLEVYPEMIPKLNHEAFSHISGTLIYGLHQQDEEVVGMCLRSLRALAVYHYKERGVGRDGLGPHATSYKDNDGNFQDGILSKFLRSLLQLILFEDYSTDLVGAAADALFPLILCDHDLYQRLCNELVERQPNPIFKTRMASALHSLTTSDDLSPSADRSNMRKFRKNLNRFLIDVRGFLRVI</sequence>
<evidence type="ECO:0000313" key="9">
    <source>
        <dbReference type="EMBL" id="CAH1435632.1"/>
    </source>
</evidence>
<reference evidence="9 10" key="1">
    <citation type="submission" date="2022-01" db="EMBL/GenBank/DDBJ databases">
        <authorList>
            <person name="Xiong W."/>
            <person name="Schranz E."/>
        </authorList>
    </citation>
    <scope>NUCLEOTIDE SEQUENCE [LARGE SCALE GENOMIC DNA]</scope>
</reference>
<evidence type="ECO:0000256" key="6">
    <source>
        <dbReference type="ARBA" id="ARBA00022927"/>
    </source>
</evidence>
<comment type="subcellular location">
    <subcellularLocation>
        <location evidence="2">Cytoplasm</location>
    </subcellularLocation>
    <subcellularLocation>
        <location evidence="1">Nucleus</location>
    </subcellularLocation>
</comment>
<dbReference type="PANTHER" id="PTHR12596:SF1">
    <property type="entry name" value="EXPORTIN-4"/>
    <property type="match status" value="1"/>
</dbReference>
<evidence type="ECO:0000313" key="10">
    <source>
        <dbReference type="Proteomes" id="UP001157418"/>
    </source>
</evidence>
<evidence type="ECO:0000256" key="3">
    <source>
        <dbReference type="ARBA" id="ARBA00009466"/>
    </source>
</evidence>
<dbReference type="GO" id="GO:0005737">
    <property type="term" value="C:cytoplasm"/>
    <property type="evidence" value="ECO:0007669"/>
    <property type="project" value="UniProtKB-SubCell"/>
</dbReference>
<dbReference type="AlphaFoldDB" id="A0AAU9NB11"/>
<keyword evidence="6" id="KW-0653">Protein transport</keyword>
<dbReference type="InterPro" id="IPR011989">
    <property type="entry name" value="ARM-like"/>
</dbReference>
<protein>
    <recommendedName>
        <fullName evidence="8">Exportin-4</fullName>
    </recommendedName>
</protein>
<keyword evidence="5" id="KW-0963">Cytoplasm</keyword>
<dbReference type="FunFam" id="1.25.10.10:FF:000287">
    <property type="entry name" value="Exportin-4 protein"/>
    <property type="match status" value="1"/>
</dbReference>
<evidence type="ECO:0000256" key="7">
    <source>
        <dbReference type="ARBA" id="ARBA00023242"/>
    </source>
</evidence>
<name>A0AAU9NB11_9ASTR</name>
<dbReference type="GO" id="GO:0005643">
    <property type="term" value="C:nuclear pore"/>
    <property type="evidence" value="ECO:0007669"/>
    <property type="project" value="TreeGrafter"/>
</dbReference>
<proteinExistence type="inferred from homology"/>
<dbReference type="InterPro" id="IPR044189">
    <property type="entry name" value="XPO4/7-like"/>
</dbReference>
<evidence type="ECO:0000256" key="8">
    <source>
        <dbReference type="ARBA" id="ARBA00040444"/>
    </source>
</evidence>
<dbReference type="InterPro" id="IPR016024">
    <property type="entry name" value="ARM-type_fold"/>
</dbReference>
<comment type="caution">
    <text evidence="9">The sequence shown here is derived from an EMBL/GenBank/DDBJ whole genome shotgun (WGS) entry which is preliminary data.</text>
</comment>
<keyword evidence="7" id="KW-0539">Nucleus</keyword>
<dbReference type="PANTHER" id="PTHR12596">
    <property type="entry name" value="EXPORTIN 4,7-RELATED"/>
    <property type="match status" value="1"/>
</dbReference>
<dbReference type="GO" id="GO:0005049">
    <property type="term" value="F:nuclear export signal receptor activity"/>
    <property type="evidence" value="ECO:0007669"/>
    <property type="project" value="InterPro"/>
</dbReference>
<dbReference type="GO" id="GO:0006611">
    <property type="term" value="P:protein export from nucleus"/>
    <property type="evidence" value="ECO:0007669"/>
    <property type="project" value="TreeGrafter"/>
</dbReference>
<keyword evidence="10" id="KW-1185">Reference proteome</keyword>
<comment type="similarity">
    <text evidence="3">Belongs to the exportin family.</text>
</comment>
<keyword evidence="4" id="KW-0813">Transport</keyword>
<evidence type="ECO:0000256" key="1">
    <source>
        <dbReference type="ARBA" id="ARBA00004123"/>
    </source>
</evidence>
<dbReference type="SUPFAM" id="SSF48371">
    <property type="entry name" value="ARM repeat"/>
    <property type="match status" value="1"/>
</dbReference>
<dbReference type="Proteomes" id="UP001157418">
    <property type="component" value="Unassembled WGS sequence"/>
</dbReference>
<evidence type="ECO:0000256" key="2">
    <source>
        <dbReference type="ARBA" id="ARBA00004496"/>
    </source>
</evidence>
<organism evidence="9 10">
    <name type="scientific">Lactuca virosa</name>
    <dbReference type="NCBI Taxonomy" id="75947"/>
    <lineage>
        <taxon>Eukaryota</taxon>
        <taxon>Viridiplantae</taxon>
        <taxon>Streptophyta</taxon>
        <taxon>Embryophyta</taxon>
        <taxon>Tracheophyta</taxon>
        <taxon>Spermatophyta</taxon>
        <taxon>Magnoliopsida</taxon>
        <taxon>eudicotyledons</taxon>
        <taxon>Gunneridae</taxon>
        <taxon>Pentapetalae</taxon>
        <taxon>asterids</taxon>
        <taxon>campanulids</taxon>
        <taxon>Asterales</taxon>
        <taxon>Asteraceae</taxon>
        <taxon>Cichorioideae</taxon>
        <taxon>Cichorieae</taxon>
        <taxon>Lactucinae</taxon>
        <taxon>Lactuca</taxon>
    </lineage>
</organism>
<evidence type="ECO:0000256" key="4">
    <source>
        <dbReference type="ARBA" id="ARBA00022448"/>
    </source>
</evidence>
<evidence type="ECO:0000256" key="5">
    <source>
        <dbReference type="ARBA" id="ARBA00022490"/>
    </source>
</evidence>
<dbReference type="EMBL" id="CAKMRJ010004445">
    <property type="protein sequence ID" value="CAH1435632.1"/>
    <property type="molecule type" value="Genomic_DNA"/>
</dbReference>